<evidence type="ECO:0000256" key="10">
    <source>
        <dbReference type="ARBA" id="ARBA00047957"/>
    </source>
</evidence>
<accession>A0A1L9S7E6</accession>
<dbReference type="RefSeq" id="XP_022577596.1">
    <property type="nucleotide sequence ID" value="XM_022724101.1"/>
</dbReference>
<comment type="function">
    <text evidence="11">Adenosyl-L-methionine (AdoMet)-dependent tRNA (uracil-O(2)-)-methyltransferase.</text>
</comment>
<evidence type="ECO:0000256" key="5">
    <source>
        <dbReference type="ARBA" id="ARBA00022490"/>
    </source>
</evidence>
<evidence type="ECO:0000256" key="12">
    <source>
        <dbReference type="SAM" id="MobiDB-lite"/>
    </source>
</evidence>
<dbReference type="OrthoDB" id="10047021at2759"/>
<dbReference type="PANTHER" id="PTHR21210:SF0">
    <property type="entry name" value="TRNA (URACIL-O(2)-)-METHYLTRANSFERASE-RELATED"/>
    <property type="match status" value="1"/>
</dbReference>
<dbReference type="EC" id="2.1.1.211" evidence="3 11"/>
<dbReference type="GO" id="GO:0141101">
    <property type="term" value="F:tRNA(Ser) (uridine(44)-2'-O-)-methyltransferase activity"/>
    <property type="evidence" value="ECO:0007669"/>
    <property type="project" value="UniProtKB-EC"/>
</dbReference>
<dbReference type="Pfam" id="PF07757">
    <property type="entry name" value="AdoMet_MTase"/>
    <property type="match status" value="1"/>
</dbReference>
<dbReference type="GeneID" id="34610566"/>
<dbReference type="EMBL" id="KV878354">
    <property type="protein sequence ID" value="OJJ43086.1"/>
    <property type="molecule type" value="Genomic_DNA"/>
</dbReference>
<dbReference type="PANTHER" id="PTHR21210">
    <property type="entry name" value="TRNA (URACIL-O(2)-)-METHYLTRANSFERASE-RELATED"/>
    <property type="match status" value="1"/>
</dbReference>
<keyword evidence="7 11" id="KW-0808">Transferase</keyword>
<evidence type="ECO:0000256" key="11">
    <source>
        <dbReference type="RuleBase" id="RU368004"/>
    </source>
</evidence>
<sequence>MPRGKNVRDLARLSGRPLAETLERSSVTIKSEEWLTASDLHEPGLQFTPEAIHGMEMYLLANPNMNSSHLFRADILLDSWGVLKTPREKEQQFAGNAISNRAGDETETETDPVEPLPVKEIPGFKHQRTIVRRLIPRNINLDKPLDQTCHFYESGGTPRKQMLVMYRPHVEQKEDLPWYHPVIRAWASLYDYTYPSEEDGPGCGTMSVHFLPYASEPISTRLERILSALLNAQIRLARLTPPSPSSSHPPDETGNSNPIKDNIIPKHLVQNTYARLKCTYATELLEKWVEETEPEKHVFEDLLITAFLIELWRNMYGVAPSSEEEGEEEGQMRLENSFPGFVDIACGNGVLVYVLSQEGYSGRGFDARRRKTWDIFPDQIQARLQEAVYIPPPFVEAVRKAGNDELLRDLEQHVEIHPGVFPRNTFIISNHADELTVWTPLMAALSCPDSPSPFLSIPCCSHSLSGARYRYPPPKLTKKQHHLEENEPIDDGSHGDLKALRARKQLERTDAGMHSSMYGTLTAKTMAVALEAGQDVEKTILRIPSTRNLGVVGGRKRVIQQYNHRQAGVSSNQEIHQPAAGRRVDLLRPIEEIVRRECAREGGVLAAALIWIERVKKLHVGQGKGNQPGSS</sequence>
<comment type="catalytic activity">
    <reaction evidence="10 11">
        <text>uridine(44) in tRNA(Ser) + S-adenosyl-L-methionine = 2'-O-methyluridine(44) in tRNA(Ser) + S-adenosyl-L-homocysteine + H(+)</text>
        <dbReference type="Rhea" id="RHEA:43100"/>
        <dbReference type="Rhea" id="RHEA-COMP:10339"/>
        <dbReference type="Rhea" id="RHEA-COMP:10340"/>
        <dbReference type="ChEBI" id="CHEBI:15378"/>
        <dbReference type="ChEBI" id="CHEBI:57856"/>
        <dbReference type="ChEBI" id="CHEBI:59789"/>
        <dbReference type="ChEBI" id="CHEBI:65315"/>
        <dbReference type="ChEBI" id="CHEBI:74478"/>
        <dbReference type="EC" id="2.1.1.211"/>
    </reaction>
</comment>
<keyword evidence="14" id="KW-1185">Reference proteome</keyword>
<evidence type="ECO:0000256" key="2">
    <source>
        <dbReference type="ARBA" id="ARBA00009056"/>
    </source>
</evidence>
<evidence type="ECO:0000256" key="3">
    <source>
        <dbReference type="ARBA" id="ARBA00012795"/>
    </source>
</evidence>
<keyword evidence="8 11" id="KW-0949">S-adenosyl-L-methionine</keyword>
<keyword evidence="6 11" id="KW-0489">Methyltransferase</keyword>
<dbReference type="VEuPathDB" id="FungiDB:ASPZODRAFT_136631"/>
<evidence type="ECO:0000256" key="9">
    <source>
        <dbReference type="ARBA" id="ARBA00022694"/>
    </source>
</evidence>
<dbReference type="GO" id="GO:0005737">
    <property type="term" value="C:cytoplasm"/>
    <property type="evidence" value="ECO:0007669"/>
    <property type="project" value="UniProtKB-SubCell"/>
</dbReference>
<organism evidence="13 14">
    <name type="scientific">Penicilliopsis zonata CBS 506.65</name>
    <dbReference type="NCBI Taxonomy" id="1073090"/>
    <lineage>
        <taxon>Eukaryota</taxon>
        <taxon>Fungi</taxon>
        <taxon>Dikarya</taxon>
        <taxon>Ascomycota</taxon>
        <taxon>Pezizomycotina</taxon>
        <taxon>Eurotiomycetes</taxon>
        <taxon>Eurotiomycetidae</taxon>
        <taxon>Eurotiales</taxon>
        <taxon>Aspergillaceae</taxon>
        <taxon>Penicilliopsis</taxon>
    </lineage>
</organism>
<reference evidence="14" key="1">
    <citation type="journal article" date="2017" name="Genome Biol.">
        <title>Comparative genomics reveals high biological diversity and specific adaptations in the industrially and medically important fungal genus Aspergillus.</title>
        <authorList>
            <person name="de Vries R.P."/>
            <person name="Riley R."/>
            <person name="Wiebenga A."/>
            <person name="Aguilar-Osorio G."/>
            <person name="Amillis S."/>
            <person name="Uchima C.A."/>
            <person name="Anderluh G."/>
            <person name="Asadollahi M."/>
            <person name="Askin M."/>
            <person name="Barry K."/>
            <person name="Battaglia E."/>
            <person name="Bayram O."/>
            <person name="Benocci T."/>
            <person name="Braus-Stromeyer S.A."/>
            <person name="Caldana C."/>
            <person name="Canovas D."/>
            <person name="Cerqueira G.C."/>
            <person name="Chen F."/>
            <person name="Chen W."/>
            <person name="Choi C."/>
            <person name="Clum A."/>
            <person name="Dos Santos R.A."/>
            <person name="Damasio A.R."/>
            <person name="Diallinas G."/>
            <person name="Emri T."/>
            <person name="Fekete E."/>
            <person name="Flipphi M."/>
            <person name="Freyberg S."/>
            <person name="Gallo A."/>
            <person name="Gournas C."/>
            <person name="Habgood R."/>
            <person name="Hainaut M."/>
            <person name="Harispe M.L."/>
            <person name="Henrissat B."/>
            <person name="Hilden K.S."/>
            <person name="Hope R."/>
            <person name="Hossain A."/>
            <person name="Karabika E."/>
            <person name="Karaffa L."/>
            <person name="Karanyi Z."/>
            <person name="Krasevec N."/>
            <person name="Kuo A."/>
            <person name="Kusch H."/>
            <person name="LaButti K."/>
            <person name="Lagendijk E.L."/>
            <person name="Lapidus A."/>
            <person name="Levasseur A."/>
            <person name="Lindquist E."/>
            <person name="Lipzen A."/>
            <person name="Logrieco A.F."/>
            <person name="MacCabe A."/>
            <person name="Maekelae M.R."/>
            <person name="Malavazi I."/>
            <person name="Melin P."/>
            <person name="Meyer V."/>
            <person name="Mielnichuk N."/>
            <person name="Miskei M."/>
            <person name="Molnar A.P."/>
            <person name="Mule G."/>
            <person name="Ngan C.Y."/>
            <person name="Orejas M."/>
            <person name="Orosz E."/>
            <person name="Ouedraogo J.P."/>
            <person name="Overkamp K.M."/>
            <person name="Park H.-S."/>
            <person name="Perrone G."/>
            <person name="Piumi F."/>
            <person name="Punt P.J."/>
            <person name="Ram A.F."/>
            <person name="Ramon A."/>
            <person name="Rauscher S."/>
            <person name="Record E."/>
            <person name="Riano-Pachon D.M."/>
            <person name="Robert V."/>
            <person name="Roehrig J."/>
            <person name="Ruller R."/>
            <person name="Salamov A."/>
            <person name="Salih N.S."/>
            <person name="Samson R.A."/>
            <person name="Sandor E."/>
            <person name="Sanguinetti M."/>
            <person name="Schuetze T."/>
            <person name="Sepcic K."/>
            <person name="Shelest E."/>
            <person name="Sherlock G."/>
            <person name="Sophianopoulou V."/>
            <person name="Squina F.M."/>
            <person name="Sun H."/>
            <person name="Susca A."/>
            <person name="Todd R.B."/>
            <person name="Tsang A."/>
            <person name="Unkles S.E."/>
            <person name="van de Wiele N."/>
            <person name="van Rossen-Uffink D."/>
            <person name="Oliveira J.V."/>
            <person name="Vesth T.C."/>
            <person name="Visser J."/>
            <person name="Yu J.-H."/>
            <person name="Zhou M."/>
            <person name="Andersen M.R."/>
            <person name="Archer D.B."/>
            <person name="Baker S.E."/>
            <person name="Benoit I."/>
            <person name="Brakhage A.A."/>
            <person name="Braus G.H."/>
            <person name="Fischer R."/>
            <person name="Frisvad J.C."/>
            <person name="Goldman G.H."/>
            <person name="Houbraken J."/>
            <person name="Oakley B."/>
            <person name="Pocsi I."/>
            <person name="Scazzocchio C."/>
            <person name="Seiboth B."/>
            <person name="vanKuyk P.A."/>
            <person name="Wortman J."/>
            <person name="Dyer P.S."/>
            <person name="Grigoriev I.V."/>
        </authorList>
    </citation>
    <scope>NUCLEOTIDE SEQUENCE [LARGE SCALE GENOMIC DNA]</scope>
    <source>
        <strain evidence="14">CBS 506.65</strain>
    </source>
</reference>
<dbReference type="STRING" id="1073090.A0A1L9S7E6"/>
<dbReference type="GO" id="GO:0030488">
    <property type="term" value="P:tRNA methylation"/>
    <property type="evidence" value="ECO:0007669"/>
    <property type="project" value="UniProtKB-UniRule"/>
</dbReference>
<dbReference type="AlphaFoldDB" id="A0A1L9S7E6"/>
<evidence type="ECO:0000256" key="1">
    <source>
        <dbReference type="ARBA" id="ARBA00004496"/>
    </source>
</evidence>
<evidence type="ECO:0000256" key="6">
    <source>
        <dbReference type="ARBA" id="ARBA00022603"/>
    </source>
</evidence>
<feature type="region of interest" description="Disordered" evidence="12">
    <location>
        <begin position="91"/>
        <end position="116"/>
    </location>
</feature>
<keyword evidence="9 11" id="KW-0819">tRNA processing</keyword>
<feature type="region of interest" description="Disordered" evidence="12">
    <location>
        <begin position="239"/>
        <end position="262"/>
    </location>
</feature>
<dbReference type="Proteomes" id="UP000184188">
    <property type="component" value="Unassembled WGS sequence"/>
</dbReference>
<keyword evidence="5 11" id="KW-0963">Cytoplasm</keyword>
<comment type="subcellular location">
    <subcellularLocation>
        <location evidence="1 11">Cytoplasm</location>
    </subcellularLocation>
</comment>
<evidence type="ECO:0000313" key="13">
    <source>
        <dbReference type="EMBL" id="OJJ43086.1"/>
    </source>
</evidence>
<dbReference type="InterPro" id="IPR011671">
    <property type="entry name" value="tRNA_uracil_MeTrfase"/>
</dbReference>
<proteinExistence type="inferred from homology"/>
<comment type="similarity">
    <text evidence="2 11">Belongs to the TRM44 family.</text>
</comment>
<evidence type="ECO:0000256" key="4">
    <source>
        <dbReference type="ARBA" id="ARBA00017788"/>
    </source>
</evidence>
<protein>
    <recommendedName>
        <fullName evidence="4 11">tRNA (uracil-O(2)-)-methyltransferase</fullName>
        <ecNumber evidence="3 11">2.1.1.211</ecNumber>
    </recommendedName>
</protein>
<name>A0A1L9S7E6_9EURO</name>
<evidence type="ECO:0000256" key="7">
    <source>
        <dbReference type="ARBA" id="ARBA00022679"/>
    </source>
</evidence>
<evidence type="ECO:0000256" key="8">
    <source>
        <dbReference type="ARBA" id="ARBA00022691"/>
    </source>
</evidence>
<evidence type="ECO:0000313" key="14">
    <source>
        <dbReference type="Proteomes" id="UP000184188"/>
    </source>
</evidence>
<gene>
    <name evidence="13" type="ORF">ASPZODRAFT_136631</name>
</gene>